<feature type="compositionally biased region" description="Low complexity" evidence="1">
    <location>
        <begin position="38"/>
        <end position="47"/>
    </location>
</feature>
<protein>
    <submittedName>
        <fullName evidence="2">Uncharacterized protein</fullName>
    </submittedName>
</protein>
<dbReference type="AlphaFoldDB" id="A0A2H5P2Q5"/>
<evidence type="ECO:0000313" key="3">
    <source>
        <dbReference type="Proteomes" id="UP000236630"/>
    </source>
</evidence>
<gene>
    <name evidence="2" type="ORF">CUMW_096540</name>
</gene>
<comment type="caution">
    <text evidence="2">The sequence shown here is derived from an EMBL/GenBank/DDBJ whole genome shotgun (WGS) entry which is preliminary data.</text>
</comment>
<reference evidence="2 3" key="1">
    <citation type="journal article" date="2017" name="Front. Genet.">
        <title>Draft sequencing of the heterozygous diploid genome of Satsuma (Citrus unshiu Marc.) using a hybrid assembly approach.</title>
        <authorList>
            <person name="Shimizu T."/>
            <person name="Tanizawa Y."/>
            <person name="Mochizuki T."/>
            <person name="Nagasaki H."/>
            <person name="Yoshioka T."/>
            <person name="Toyoda A."/>
            <person name="Fujiyama A."/>
            <person name="Kaminuma E."/>
            <person name="Nakamura Y."/>
        </authorList>
    </citation>
    <scope>NUCLEOTIDE SEQUENCE [LARGE SCALE GENOMIC DNA]</scope>
    <source>
        <strain evidence="3">cv. Miyagawa wase</strain>
    </source>
</reference>
<name>A0A2H5P2Q5_CITUN</name>
<feature type="region of interest" description="Disordered" evidence="1">
    <location>
        <begin position="1"/>
        <end position="50"/>
    </location>
</feature>
<proteinExistence type="predicted"/>
<evidence type="ECO:0000256" key="1">
    <source>
        <dbReference type="SAM" id="MobiDB-lite"/>
    </source>
</evidence>
<keyword evidence="3" id="KW-1185">Reference proteome</keyword>
<feature type="compositionally biased region" description="Basic and acidic residues" evidence="1">
    <location>
        <begin position="25"/>
        <end position="37"/>
    </location>
</feature>
<dbReference type="EMBL" id="BDQV01000032">
    <property type="protein sequence ID" value="GAY46375.1"/>
    <property type="molecule type" value="Genomic_DNA"/>
</dbReference>
<accession>A0A2H5P2Q5</accession>
<sequence>MAIHRRPLRQSCRPNRPPLRHRPRRPEAPDNWPRRSDSPQSSDQQWPHRPCLPPIRRGRCLLRQHCSRVA</sequence>
<dbReference type="Proteomes" id="UP000236630">
    <property type="component" value="Unassembled WGS sequence"/>
</dbReference>
<organism evidence="2 3">
    <name type="scientific">Citrus unshiu</name>
    <name type="common">Satsuma mandarin</name>
    <name type="synonym">Citrus nobilis var. unshiu</name>
    <dbReference type="NCBI Taxonomy" id="55188"/>
    <lineage>
        <taxon>Eukaryota</taxon>
        <taxon>Viridiplantae</taxon>
        <taxon>Streptophyta</taxon>
        <taxon>Embryophyta</taxon>
        <taxon>Tracheophyta</taxon>
        <taxon>Spermatophyta</taxon>
        <taxon>Magnoliopsida</taxon>
        <taxon>eudicotyledons</taxon>
        <taxon>Gunneridae</taxon>
        <taxon>Pentapetalae</taxon>
        <taxon>rosids</taxon>
        <taxon>malvids</taxon>
        <taxon>Sapindales</taxon>
        <taxon>Rutaceae</taxon>
        <taxon>Aurantioideae</taxon>
        <taxon>Citrus</taxon>
    </lineage>
</organism>
<evidence type="ECO:0000313" key="2">
    <source>
        <dbReference type="EMBL" id="GAY46375.1"/>
    </source>
</evidence>